<name>A0ABV1ZY53_9ACTN</name>
<comment type="caution">
    <text evidence="1">The sequence shown here is derived from an EMBL/GenBank/DDBJ whole genome shotgun (WGS) entry which is preliminary data.</text>
</comment>
<organism evidence="1 2">
    <name type="scientific">Nocardiopsis tropica</name>
    <dbReference type="NCBI Taxonomy" id="109330"/>
    <lineage>
        <taxon>Bacteria</taxon>
        <taxon>Bacillati</taxon>
        <taxon>Actinomycetota</taxon>
        <taxon>Actinomycetes</taxon>
        <taxon>Streptosporangiales</taxon>
        <taxon>Nocardiopsidaceae</taxon>
        <taxon>Nocardiopsis</taxon>
    </lineage>
</organism>
<proteinExistence type="predicted"/>
<dbReference type="RefSeq" id="WP_344183084.1">
    <property type="nucleotide sequence ID" value="NZ_JBEQNA010000011.1"/>
</dbReference>
<gene>
    <name evidence="1" type="ORF">ABUK86_17260</name>
</gene>
<dbReference type="EMBL" id="JBEQNB010000009">
    <property type="protein sequence ID" value="MES0835530.1"/>
    <property type="molecule type" value="Genomic_DNA"/>
</dbReference>
<sequence length="114" mass="12471">MPNLFSASDRARVARSVADAHGVDYPEAMRMVQDALSGRGDPEHDRLVAPFLWGLLGPAAERLHRTRVDAQEALAASAAVPREVALSRWAGAVFGEHPDLARLDRQLEHFYGDA</sequence>
<evidence type="ECO:0000313" key="1">
    <source>
        <dbReference type="EMBL" id="MES0835530.1"/>
    </source>
</evidence>
<reference evidence="1 2" key="1">
    <citation type="submission" date="2024-06" db="EMBL/GenBank/DDBJ databases">
        <authorList>
            <person name="Bataeva Y.V."/>
            <person name="Grigorian L.N."/>
            <person name="Solomentsev V.I."/>
        </authorList>
    </citation>
    <scope>NUCLEOTIDE SEQUENCE [LARGE SCALE GENOMIC DNA]</scope>
    <source>
        <strain evidence="2">SCPM-O-B-12605 (RCAM04882)</strain>
    </source>
</reference>
<keyword evidence="2" id="KW-1185">Reference proteome</keyword>
<dbReference type="Proteomes" id="UP001432401">
    <property type="component" value="Unassembled WGS sequence"/>
</dbReference>
<accession>A0ABV1ZY53</accession>
<protein>
    <submittedName>
        <fullName evidence="1">Uncharacterized protein</fullName>
    </submittedName>
</protein>
<evidence type="ECO:0000313" key="2">
    <source>
        <dbReference type="Proteomes" id="UP001432401"/>
    </source>
</evidence>